<gene>
    <name evidence="2" type="ORF">MU848_03685</name>
</gene>
<evidence type="ECO:0000313" key="3">
    <source>
        <dbReference type="Proteomes" id="UP001203512"/>
    </source>
</evidence>
<reference evidence="2 3" key="1">
    <citation type="submission" date="2022-04" db="EMBL/GenBank/DDBJ databases">
        <authorList>
            <person name="Huq M.A."/>
        </authorList>
    </citation>
    <scope>NUCLEOTIDE SEQUENCE [LARGE SCALE GENOMIC DNA]</scope>
    <source>
        <strain evidence="2 3">MAH-33</strain>
    </source>
</reference>
<name>A0ABT0DUG5_9SPHN</name>
<comment type="caution">
    <text evidence="2">The sequence shown here is derived from an EMBL/GenBank/DDBJ whole genome shotgun (WGS) entry which is preliminary data.</text>
</comment>
<sequence length="159" mass="17123">MRMPAPLEIARGIFVTLFSSALGSMSGTLLLAGSLKAENIWQASWSDLIGVGASLMPFTGFGSVAVLLPVYLFFRDRGSRKKAYSGVVISGVVGAFIIMFALAVGFGGVAADSAPIWFLALGTPYGFTTGLWWVLAHHVSRSRRNGYFQDSVTPLYHRK</sequence>
<keyword evidence="3" id="KW-1185">Reference proteome</keyword>
<keyword evidence="1" id="KW-1133">Transmembrane helix</keyword>
<dbReference type="EMBL" id="JALKHS010000006">
    <property type="protein sequence ID" value="MCK0530684.1"/>
    <property type="molecule type" value="Genomic_DNA"/>
</dbReference>
<accession>A0ABT0DUG5</accession>
<evidence type="ECO:0000313" key="2">
    <source>
        <dbReference type="EMBL" id="MCK0530684.1"/>
    </source>
</evidence>
<dbReference type="Proteomes" id="UP001203512">
    <property type="component" value="Unassembled WGS sequence"/>
</dbReference>
<feature type="transmembrane region" description="Helical" evidence="1">
    <location>
        <begin position="116"/>
        <end position="135"/>
    </location>
</feature>
<keyword evidence="1" id="KW-0812">Transmembrane</keyword>
<protein>
    <submittedName>
        <fullName evidence="2">Uncharacterized protein</fullName>
    </submittedName>
</protein>
<evidence type="ECO:0000256" key="1">
    <source>
        <dbReference type="SAM" id="Phobius"/>
    </source>
</evidence>
<keyword evidence="1" id="KW-0472">Membrane</keyword>
<organism evidence="2 3">
    <name type="scientific">Sphingobium agri</name>
    <dbReference type="NCBI Taxonomy" id="2933566"/>
    <lineage>
        <taxon>Bacteria</taxon>
        <taxon>Pseudomonadati</taxon>
        <taxon>Pseudomonadota</taxon>
        <taxon>Alphaproteobacteria</taxon>
        <taxon>Sphingomonadales</taxon>
        <taxon>Sphingomonadaceae</taxon>
        <taxon>Sphingobium</taxon>
    </lineage>
</organism>
<feature type="transmembrane region" description="Helical" evidence="1">
    <location>
        <begin position="48"/>
        <end position="74"/>
    </location>
</feature>
<proteinExistence type="predicted"/>
<feature type="transmembrane region" description="Helical" evidence="1">
    <location>
        <begin position="86"/>
        <end position="110"/>
    </location>
</feature>